<dbReference type="PANTHER" id="PTHR33693:SF1">
    <property type="entry name" value="TYPE-4 URACIL-DNA GLYCOSYLASE"/>
    <property type="match status" value="1"/>
</dbReference>
<protein>
    <submittedName>
        <fullName evidence="10">Uracil-DNA glycosylase</fullName>
    </submittedName>
</protein>
<keyword evidence="3" id="KW-0227">DNA damage</keyword>
<keyword evidence="1" id="KW-0004">4Fe-4S</keyword>
<dbReference type="InterPro" id="IPR005122">
    <property type="entry name" value="Uracil-DNA_glycosylase-like"/>
</dbReference>
<dbReference type="Pfam" id="PF03167">
    <property type="entry name" value="UDG"/>
    <property type="match status" value="1"/>
</dbReference>
<dbReference type="EMBL" id="JAMXQU010000001">
    <property type="protein sequence ID" value="MCO6158613.1"/>
    <property type="molecule type" value="Genomic_DNA"/>
</dbReference>
<dbReference type="RefSeq" id="WP_252848236.1">
    <property type="nucleotide sequence ID" value="NZ_BAPW01000034.1"/>
</dbReference>
<dbReference type="InterPro" id="IPR051536">
    <property type="entry name" value="UDG_Type-4/5"/>
</dbReference>
<evidence type="ECO:0000256" key="3">
    <source>
        <dbReference type="ARBA" id="ARBA00022763"/>
    </source>
</evidence>
<feature type="domain" description="Uracil-DNA glycosylase-like" evidence="9">
    <location>
        <begin position="113"/>
        <end position="264"/>
    </location>
</feature>
<reference evidence="10 11" key="1">
    <citation type="submission" date="2022-06" db="EMBL/GenBank/DDBJ databases">
        <title>Whole-genome of Asaia lannensis strain LMG 27011T.</title>
        <authorList>
            <person name="Sombolestani A."/>
        </authorList>
    </citation>
    <scope>NUCLEOTIDE SEQUENCE [LARGE SCALE GENOMIC DNA]</scope>
    <source>
        <strain evidence="10 11">NBRC 102526</strain>
    </source>
</reference>
<evidence type="ECO:0000256" key="4">
    <source>
        <dbReference type="ARBA" id="ARBA00022801"/>
    </source>
</evidence>
<dbReference type="CDD" id="cd10030">
    <property type="entry name" value="UDG-F4_TTUDGA_SPO1dp_like"/>
    <property type="match status" value="1"/>
</dbReference>
<dbReference type="SMART" id="SM00986">
    <property type="entry name" value="UDG"/>
    <property type="match status" value="1"/>
</dbReference>
<keyword evidence="5" id="KW-0408">Iron</keyword>
<keyword evidence="4" id="KW-0378">Hydrolase</keyword>
<evidence type="ECO:0000259" key="9">
    <source>
        <dbReference type="SMART" id="SM00986"/>
    </source>
</evidence>
<dbReference type="SUPFAM" id="SSF52141">
    <property type="entry name" value="Uracil-DNA glycosylase-like"/>
    <property type="match status" value="1"/>
</dbReference>
<evidence type="ECO:0000256" key="8">
    <source>
        <dbReference type="SAM" id="MobiDB-lite"/>
    </source>
</evidence>
<organism evidence="10 11">
    <name type="scientific">Asaia lannensis NBRC 102526</name>
    <dbReference type="NCBI Taxonomy" id="1307926"/>
    <lineage>
        <taxon>Bacteria</taxon>
        <taxon>Pseudomonadati</taxon>
        <taxon>Pseudomonadota</taxon>
        <taxon>Alphaproteobacteria</taxon>
        <taxon>Acetobacterales</taxon>
        <taxon>Acetobacteraceae</taxon>
        <taxon>Asaia</taxon>
    </lineage>
</organism>
<evidence type="ECO:0000256" key="1">
    <source>
        <dbReference type="ARBA" id="ARBA00022485"/>
    </source>
</evidence>
<keyword evidence="2" id="KW-0479">Metal-binding</keyword>
<gene>
    <name evidence="10" type="ORF">NF685_01045</name>
</gene>
<sequence length="274" mass="29475">MSICQSGQDRSEILALLDLYREWGVDCLLDETPPQRLDRPASIGTVAGTRASGRMSGRENASARDSQGNRPPARPSPASTVRPAMVDPQTAPLWGVETFPDCALARTASTSVRPRLVEGADLMLIGDAPDADEDRSGEVFAGETGKLLDLILPSIGLTRDSLSQSPALPWRPPGGRAVSLIEGRECRALLNAVIAKAQPKRLLLFGPTALRILVDEQASVARSRGKWAAVRLDNGATVEALALQHPQQILTSARARREMWKDLVFLAETLSADV</sequence>
<dbReference type="Proteomes" id="UP001523401">
    <property type="component" value="Unassembled WGS sequence"/>
</dbReference>
<evidence type="ECO:0000256" key="6">
    <source>
        <dbReference type="ARBA" id="ARBA00023014"/>
    </source>
</evidence>
<evidence type="ECO:0000313" key="10">
    <source>
        <dbReference type="EMBL" id="MCO6158613.1"/>
    </source>
</evidence>
<feature type="region of interest" description="Disordered" evidence="8">
    <location>
        <begin position="31"/>
        <end position="85"/>
    </location>
</feature>
<dbReference type="Gene3D" id="3.40.470.10">
    <property type="entry name" value="Uracil-DNA glycosylase-like domain"/>
    <property type="match status" value="1"/>
</dbReference>
<keyword evidence="6" id="KW-0411">Iron-sulfur</keyword>
<dbReference type="PANTHER" id="PTHR33693">
    <property type="entry name" value="TYPE-5 URACIL-DNA GLYCOSYLASE"/>
    <property type="match status" value="1"/>
</dbReference>
<evidence type="ECO:0000256" key="7">
    <source>
        <dbReference type="ARBA" id="ARBA00023204"/>
    </source>
</evidence>
<evidence type="ECO:0000256" key="2">
    <source>
        <dbReference type="ARBA" id="ARBA00022723"/>
    </source>
</evidence>
<dbReference type="SMART" id="SM00987">
    <property type="entry name" value="UreE_C"/>
    <property type="match status" value="1"/>
</dbReference>
<keyword evidence="11" id="KW-1185">Reference proteome</keyword>
<keyword evidence="7" id="KW-0234">DNA repair</keyword>
<dbReference type="InterPro" id="IPR036895">
    <property type="entry name" value="Uracil-DNA_glycosylase-like_sf"/>
</dbReference>
<comment type="caution">
    <text evidence="10">The sequence shown here is derived from an EMBL/GenBank/DDBJ whole genome shotgun (WGS) entry which is preliminary data.</text>
</comment>
<evidence type="ECO:0000313" key="11">
    <source>
        <dbReference type="Proteomes" id="UP001523401"/>
    </source>
</evidence>
<accession>A0ABT1CCM4</accession>
<name>A0ABT1CCM4_9PROT</name>
<evidence type="ECO:0000256" key="5">
    <source>
        <dbReference type="ARBA" id="ARBA00023004"/>
    </source>
</evidence>
<proteinExistence type="predicted"/>